<dbReference type="EMBL" id="JACHGN010000005">
    <property type="protein sequence ID" value="MBB5132818.1"/>
    <property type="molecule type" value="Genomic_DNA"/>
</dbReference>
<feature type="chain" id="PRO_5039345147" description="Ricin B lectin domain-containing protein" evidence="1">
    <location>
        <begin position="31"/>
        <end position="201"/>
    </location>
</feature>
<proteinExistence type="predicted"/>
<keyword evidence="1" id="KW-0732">Signal</keyword>
<sequence length="201" mass="22062">MAQRFRARHLLAPVGALLAAALVASPQAAAVADPEPVTQDELVPYLGHEEREQQAAPQQQAHAPQYRLVVARHSGKCLDIAGASTDNAARAIQFTCSGSSNQRWALIPTKDGFYHIVARHSGQCLEVARRSTDNGARVQQWPCSSAPHHQWRRVDLHNGYSKFVNRNSHKCLDVNGASQANGTRVVQWSCTGGTNQQWRLV</sequence>
<evidence type="ECO:0000259" key="2">
    <source>
        <dbReference type="SMART" id="SM00458"/>
    </source>
</evidence>
<dbReference type="SMART" id="SM00458">
    <property type="entry name" value="RICIN"/>
    <property type="match status" value="1"/>
</dbReference>
<dbReference type="Gene3D" id="2.80.10.50">
    <property type="match status" value="3"/>
</dbReference>
<accession>A0A840NZA0</accession>
<dbReference type="RefSeq" id="WP_185049830.1">
    <property type="nucleotide sequence ID" value="NZ_BAABIX010000005.1"/>
</dbReference>
<dbReference type="SUPFAM" id="SSF50370">
    <property type="entry name" value="Ricin B-like lectins"/>
    <property type="match status" value="1"/>
</dbReference>
<dbReference type="Proteomes" id="UP000578449">
    <property type="component" value="Unassembled WGS sequence"/>
</dbReference>
<gene>
    <name evidence="3" type="ORF">HNP84_002539</name>
</gene>
<dbReference type="InterPro" id="IPR035992">
    <property type="entry name" value="Ricin_B-like_lectins"/>
</dbReference>
<feature type="signal peptide" evidence="1">
    <location>
        <begin position="1"/>
        <end position="30"/>
    </location>
</feature>
<dbReference type="InterPro" id="IPR000772">
    <property type="entry name" value="Ricin_B_lectin"/>
</dbReference>
<name>A0A840NZA0_9ACTN</name>
<protein>
    <recommendedName>
        <fullName evidence="2">Ricin B lectin domain-containing protein</fullName>
    </recommendedName>
</protein>
<dbReference type="PROSITE" id="PS50231">
    <property type="entry name" value="RICIN_B_LECTIN"/>
    <property type="match status" value="1"/>
</dbReference>
<dbReference type="CDD" id="cd00161">
    <property type="entry name" value="beta-trefoil_Ricin-like"/>
    <property type="match status" value="1"/>
</dbReference>
<evidence type="ECO:0000313" key="3">
    <source>
        <dbReference type="EMBL" id="MBB5132818.1"/>
    </source>
</evidence>
<feature type="domain" description="Ricin B lectin" evidence="2">
    <location>
        <begin position="63"/>
        <end position="201"/>
    </location>
</feature>
<dbReference type="Pfam" id="PF00652">
    <property type="entry name" value="Ricin_B_lectin"/>
    <property type="match status" value="1"/>
</dbReference>
<comment type="caution">
    <text evidence="3">The sequence shown here is derived from an EMBL/GenBank/DDBJ whole genome shotgun (WGS) entry which is preliminary data.</text>
</comment>
<reference evidence="3 4" key="1">
    <citation type="submission" date="2020-08" db="EMBL/GenBank/DDBJ databases">
        <title>Genomic Encyclopedia of Type Strains, Phase IV (KMG-IV): sequencing the most valuable type-strain genomes for metagenomic binning, comparative biology and taxonomic classification.</title>
        <authorList>
            <person name="Goeker M."/>
        </authorList>
    </citation>
    <scope>NUCLEOTIDE SEQUENCE [LARGE SCALE GENOMIC DNA]</scope>
    <source>
        <strain evidence="3 4">DSM 45615</strain>
    </source>
</reference>
<evidence type="ECO:0000256" key="1">
    <source>
        <dbReference type="SAM" id="SignalP"/>
    </source>
</evidence>
<dbReference type="AlphaFoldDB" id="A0A840NZA0"/>
<evidence type="ECO:0000313" key="4">
    <source>
        <dbReference type="Proteomes" id="UP000578449"/>
    </source>
</evidence>
<organism evidence="3 4">
    <name type="scientific">Thermocatellispora tengchongensis</name>
    <dbReference type="NCBI Taxonomy" id="1073253"/>
    <lineage>
        <taxon>Bacteria</taxon>
        <taxon>Bacillati</taxon>
        <taxon>Actinomycetota</taxon>
        <taxon>Actinomycetes</taxon>
        <taxon>Streptosporangiales</taxon>
        <taxon>Streptosporangiaceae</taxon>
        <taxon>Thermocatellispora</taxon>
    </lineage>
</organism>
<keyword evidence="4" id="KW-1185">Reference proteome</keyword>